<dbReference type="EMBL" id="JALBCA010000190">
    <property type="protein sequence ID" value="KAI2381654.1"/>
    <property type="molecule type" value="Genomic_DNA"/>
</dbReference>
<name>A0ACB8UMF3_9EURO</name>
<accession>A0ACB8UMF3</accession>
<reference evidence="1" key="1">
    <citation type="journal article" date="2022" name="bioRxiv">
        <title>Population genetic analysis of Ophidiomyces ophidiicola, the causative agent of snake fungal disease, indicates recent introductions to the USA.</title>
        <authorList>
            <person name="Ladner J.T."/>
            <person name="Palmer J.M."/>
            <person name="Ettinger C.L."/>
            <person name="Stajich J.E."/>
            <person name="Farrell T.M."/>
            <person name="Glorioso B.M."/>
            <person name="Lawson B."/>
            <person name="Price S.J."/>
            <person name="Stengle A.G."/>
            <person name="Grear D.A."/>
            <person name="Lorch J.M."/>
        </authorList>
    </citation>
    <scope>NUCLEOTIDE SEQUENCE</scope>
    <source>
        <strain evidence="1">NWHC 24266-5</strain>
    </source>
</reference>
<gene>
    <name evidence="1" type="ORF">LOY88_006678</name>
</gene>
<evidence type="ECO:0000313" key="1">
    <source>
        <dbReference type="EMBL" id="KAI2381654.1"/>
    </source>
</evidence>
<sequence>MNYHRYGEKYGFHVDQLECNFGIPDDTLHPDQWMCFKLSATIVDDELLVMLDYSSLFYLDQPDSLKAAEEKIRGPHHSLCASHGFQHLRNWTEEYFVKAYRCRKCSNEGKARQEEPCGVIWDAVLIQMIESGVWQLWQSPQDVDMVRHHCGSQYMRTSLTIDHLEKRLSNYLGRYMNIFVQDGDFPLFHVARFEKISSK</sequence>
<protein>
    <submittedName>
        <fullName evidence="1">Uncharacterized protein</fullName>
    </submittedName>
</protein>
<comment type="caution">
    <text evidence="1">The sequence shown here is derived from an EMBL/GenBank/DDBJ whole genome shotgun (WGS) entry which is preliminary data.</text>
</comment>
<organism evidence="1">
    <name type="scientific">Ophidiomyces ophidiicola</name>
    <dbReference type="NCBI Taxonomy" id="1387563"/>
    <lineage>
        <taxon>Eukaryota</taxon>
        <taxon>Fungi</taxon>
        <taxon>Dikarya</taxon>
        <taxon>Ascomycota</taxon>
        <taxon>Pezizomycotina</taxon>
        <taxon>Eurotiomycetes</taxon>
        <taxon>Eurotiomycetidae</taxon>
        <taxon>Onygenales</taxon>
        <taxon>Onygenaceae</taxon>
        <taxon>Ophidiomyces</taxon>
    </lineage>
</organism>
<proteinExistence type="predicted"/>